<protein>
    <submittedName>
        <fullName evidence="1">Uncharacterized protein</fullName>
    </submittedName>
</protein>
<gene>
    <name evidence="1" type="ORF">MPEBLZ_03132</name>
</gene>
<evidence type="ECO:0000313" key="1">
    <source>
        <dbReference type="EMBL" id="KPQ42308.1"/>
    </source>
</evidence>
<reference evidence="1 2" key="1">
    <citation type="submission" date="2015-09" db="EMBL/GenBank/DDBJ databases">
        <title>A metagenomics-based metabolic model of nitrate-dependent anaerobic oxidation of methane by Methanoperedens-like archaea.</title>
        <authorList>
            <person name="Arshad A."/>
            <person name="Speth D.R."/>
            <person name="De Graaf R.M."/>
            <person name="Op Den Camp H.J."/>
            <person name="Jetten M.S."/>
            <person name="Welte C.U."/>
        </authorList>
    </citation>
    <scope>NUCLEOTIDE SEQUENCE [LARGE SCALE GENOMIC DNA]</scope>
</reference>
<dbReference type="EMBL" id="LKCM01000241">
    <property type="protein sequence ID" value="KPQ42308.1"/>
    <property type="molecule type" value="Genomic_DNA"/>
</dbReference>
<sequence length="40" mass="4620">MIAVIHRMSSRVIFSFNVKSAIKLKRIVSSGKVEEEITWQ</sequence>
<comment type="caution">
    <text evidence="1">The sequence shown here is derived from an EMBL/GenBank/DDBJ whole genome shotgun (WGS) entry which is preliminary data.</text>
</comment>
<name>A0A0P8C6E2_9EURY</name>
<dbReference type="Proteomes" id="UP000050360">
    <property type="component" value="Unassembled WGS sequence"/>
</dbReference>
<evidence type="ECO:0000313" key="2">
    <source>
        <dbReference type="Proteomes" id="UP000050360"/>
    </source>
</evidence>
<organism evidence="1 2">
    <name type="scientific">Candidatus Methanoperedens nitratireducens</name>
    <dbReference type="NCBI Taxonomy" id="1392998"/>
    <lineage>
        <taxon>Archaea</taxon>
        <taxon>Methanobacteriati</taxon>
        <taxon>Methanobacteriota</taxon>
        <taxon>Stenosarchaea group</taxon>
        <taxon>Methanomicrobia</taxon>
        <taxon>Methanosarcinales</taxon>
        <taxon>ANME-2 cluster</taxon>
        <taxon>Candidatus Methanoperedentaceae</taxon>
        <taxon>Candidatus Methanoperedens</taxon>
    </lineage>
</organism>
<dbReference type="AlphaFoldDB" id="A0A0P8C6E2"/>
<proteinExistence type="predicted"/>
<accession>A0A0P8C6E2</accession>